<dbReference type="AlphaFoldDB" id="A0A1I0GLZ3"/>
<dbReference type="Proteomes" id="UP000182121">
    <property type="component" value="Unassembled WGS sequence"/>
</dbReference>
<name>A0A1I0GLZ3_9FIRM</name>
<organism evidence="1 2">
    <name type="scientific">Enterocloster clostridioformis</name>
    <dbReference type="NCBI Taxonomy" id="1531"/>
    <lineage>
        <taxon>Bacteria</taxon>
        <taxon>Bacillati</taxon>
        <taxon>Bacillota</taxon>
        <taxon>Clostridia</taxon>
        <taxon>Lachnospirales</taxon>
        <taxon>Lachnospiraceae</taxon>
        <taxon>Enterocloster</taxon>
    </lineage>
</organism>
<reference evidence="1 2" key="1">
    <citation type="submission" date="2016-10" db="EMBL/GenBank/DDBJ databases">
        <authorList>
            <person name="Varghese N."/>
            <person name="Submissions S."/>
        </authorList>
    </citation>
    <scope>NUCLEOTIDE SEQUENCE [LARGE SCALE GENOMIC DNA]</scope>
    <source>
        <strain evidence="1 2">NLAE-zl-C196</strain>
    </source>
</reference>
<accession>A0A1I0GLZ3</accession>
<proteinExistence type="predicted"/>
<dbReference type="RefSeq" id="WP_074662652.1">
    <property type="nucleotide sequence ID" value="NZ_FOIO01000020.1"/>
</dbReference>
<evidence type="ECO:0000313" key="2">
    <source>
        <dbReference type="Proteomes" id="UP000182121"/>
    </source>
</evidence>
<dbReference type="EMBL" id="FOIO01000020">
    <property type="protein sequence ID" value="SET72016.1"/>
    <property type="molecule type" value="Genomic_DNA"/>
</dbReference>
<evidence type="ECO:0000313" key="1">
    <source>
        <dbReference type="EMBL" id="SET72016.1"/>
    </source>
</evidence>
<comment type="caution">
    <text evidence="1">The sequence shown here is derived from an EMBL/GenBank/DDBJ whole genome shotgun (WGS) entry which is preliminary data.</text>
</comment>
<gene>
    <name evidence="1" type="ORF">SAMN05216521_102078</name>
</gene>
<sequence>MAIKKLQINIKINTDCDSPDDVKELIFALMREAGDRTFAIDSVMIDGVENFSIEKGFMDDLAKNWQLWRNERCMAMRENHGYR</sequence>
<protein>
    <submittedName>
        <fullName evidence="1">Uncharacterized protein</fullName>
    </submittedName>
</protein>